<accession>A0A6B4JM48</accession>
<organism evidence="1 2">
    <name type="scientific">Clostridium botulinum</name>
    <dbReference type="NCBI Taxonomy" id="1491"/>
    <lineage>
        <taxon>Bacteria</taxon>
        <taxon>Bacillati</taxon>
        <taxon>Bacillota</taxon>
        <taxon>Clostridia</taxon>
        <taxon>Eubacteriales</taxon>
        <taxon>Clostridiaceae</taxon>
        <taxon>Clostridium</taxon>
    </lineage>
</organism>
<dbReference type="Proteomes" id="UP000486903">
    <property type="component" value="Unassembled WGS sequence"/>
</dbReference>
<proteinExistence type="predicted"/>
<name>A0A6B4JM48_CLOBO</name>
<dbReference type="RefSeq" id="WP_003369071.1">
    <property type="nucleotide sequence ID" value="NZ_JACBBA010000003.1"/>
</dbReference>
<evidence type="ECO:0000313" key="1">
    <source>
        <dbReference type="EMBL" id="NFV25707.1"/>
    </source>
</evidence>
<evidence type="ECO:0000313" key="2">
    <source>
        <dbReference type="Proteomes" id="UP000486903"/>
    </source>
</evidence>
<dbReference type="EMBL" id="SXFB01000003">
    <property type="protein sequence ID" value="NFV25707.1"/>
    <property type="molecule type" value="Genomic_DNA"/>
</dbReference>
<comment type="caution">
    <text evidence="1">The sequence shown here is derived from an EMBL/GenBank/DDBJ whole genome shotgun (WGS) entry which is preliminary data.</text>
</comment>
<reference evidence="1 2" key="1">
    <citation type="submission" date="2019-04" db="EMBL/GenBank/DDBJ databases">
        <title>Genome sequencing of Clostridium botulinum Groups I-IV and Clostridium butyricum.</title>
        <authorList>
            <person name="Brunt J."/>
            <person name="Van Vliet A.H.M."/>
            <person name="Stringer S.C."/>
            <person name="Carter A.T."/>
            <person name="Peck M.W."/>
        </authorList>
    </citation>
    <scope>NUCLEOTIDE SEQUENCE [LARGE SCALE GENOMIC DNA]</scope>
    <source>
        <strain evidence="1 2">BL81</strain>
    </source>
</reference>
<gene>
    <name evidence="1" type="ORF">FDG31_05915</name>
</gene>
<sequence length="91" mass="10495">MNTEKLEVLVNNIIENEYYHLKDNSFENIVTEPVDIILKKLIEKLPKHKDILFELDDAIGEVISNLAIFYFKKGVKTGTTNLKFLGDIKTI</sequence>
<dbReference type="AlphaFoldDB" id="A0A6B4JM48"/>
<protein>
    <submittedName>
        <fullName evidence="1">Uncharacterized protein</fullName>
    </submittedName>
</protein>